<dbReference type="InterPro" id="IPR029057">
    <property type="entry name" value="PRTase-like"/>
</dbReference>
<evidence type="ECO:0008006" key="3">
    <source>
        <dbReference type="Google" id="ProtNLM"/>
    </source>
</evidence>
<evidence type="ECO:0000313" key="2">
    <source>
        <dbReference type="Proteomes" id="UP000231542"/>
    </source>
</evidence>
<proteinExistence type="predicted"/>
<dbReference type="Proteomes" id="UP000231542">
    <property type="component" value="Unassembled WGS sequence"/>
</dbReference>
<dbReference type="AlphaFoldDB" id="A0A2H0YWL4"/>
<sequence>MNILEMTERELLTLGVEDVSRSLTPEEVVHIAKTRGAFWVYNYEAAKQGNVGMHASLKSGLHSDGFFISRILLASENIRRIISSQMVMRIKEALCENDMPSGVVGVPDGATKIGEDIGKMFGINVLKMGKIEGQIVSSSPVDPQERILVVEDFCTRGTGFTEAVRAIKAAQPKAQFIPYDPVIINRGGLKIIFVEGTGEFKICPVVEWRVQDWDPEKCPLCKMGSVAIKPKATDENWKAITTSQL</sequence>
<dbReference type="Gene3D" id="3.40.50.2020">
    <property type="match status" value="1"/>
</dbReference>
<dbReference type="CDD" id="cd06223">
    <property type="entry name" value="PRTases_typeI"/>
    <property type="match status" value="1"/>
</dbReference>
<gene>
    <name evidence="1" type="ORF">COT24_04915</name>
</gene>
<comment type="caution">
    <text evidence="1">The sequence shown here is derived from an EMBL/GenBank/DDBJ whole genome shotgun (WGS) entry which is preliminary data.</text>
</comment>
<dbReference type="InterPro" id="IPR000836">
    <property type="entry name" value="PRTase_dom"/>
</dbReference>
<protein>
    <recommendedName>
        <fullName evidence="3">Phosphoribosyltransferase domain-containing protein</fullName>
    </recommendedName>
</protein>
<dbReference type="SUPFAM" id="SSF53271">
    <property type="entry name" value="PRTase-like"/>
    <property type="match status" value="1"/>
</dbReference>
<dbReference type="EMBL" id="PEXU01000056">
    <property type="protein sequence ID" value="PIS42132.1"/>
    <property type="molecule type" value="Genomic_DNA"/>
</dbReference>
<accession>A0A2H0YWL4</accession>
<reference evidence="1 2" key="1">
    <citation type="submission" date="2017-09" db="EMBL/GenBank/DDBJ databases">
        <title>Depth-based differentiation of microbial function through sediment-hosted aquifers and enrichment of novel symbionts in the deep terrestrial subsurface.</title>
        <authorList>
            <person name="Probst A.J."/>
            <person name="Ladd B."/>
            <person name="Jarett J.K."/>
            <person name="Geller-Mcgrath D.E."/>
            <person name="Sieber C.M."/>
            <person name="Emerson J.B."/>
            <person name="Anantharaman K."/>
            <person name="Thomas B.C."/>
            <person name="Malmstrom R."/>
            <person name="Stieglmeier M."/>
            <person name="Klingl A."/>
            <person name="Woyke T."/>
            <person name="Ryan C.M."/>
            <person name="Banfield J.F."/>
        </authorList>
    </citation>
    <scope>NUCLEOTIDE SEQUENCE [LARGE SCALE GENOMIC DNA]</scope>
    <source>
        <strain evidence="1">CG08_land_8_20_14_0_20_40_16</strain>
    </source>
</reference>
<name>A0A2H0YWL4_9BACT</name>
<organism evidence="1 2">
    <name type="scientific">Candidatus Kerfeldbacteria bacterium CG08_land_8_20_14_0_20_40_16</name>
    <dbReference type="NCBI Taxonomy" id="2014244"/>
    <lineage>
        <taxon>Bacteria</taxon>
        <taxon>Candidatus Kerfeldiibacteriota</taxon>
    </lineage>
</organism>
<evidence type="ECO:0000313" key="1">
    <source>
        <dbReference type="EMBL" id="PIS42132.1"/>
    </source>
</evidence>